<evidence type="ECO:0000256" key="4">
    <source>
        <dbReference type="PROSITE-ProRule" id="PRU00322"/>
    </source>
</evidence>
<dbReference type="InterPro" id="IPR053000">
    <property type="entry name" value="WSS1-like_metalloprotease"/>
</dbReference>
<organism evidence="7 8">
    <name type="scientific">Brassica carinata</name>
    <name type="common">Ethiopian mustard</name>
    <name type="synonym">Abyssinian cabbage</name>
    <dbReference type="NCBI Taxonomy" id="52824"/>
    <lineage>
        <taxon>Eukaryota</taxon>
        <taxon>Viridiplantae</taxon>
        <taxon>Streptophyta</taxon>
        <taxon>Embryophyta</taxon>
        <taxon>Tracheophyta</taxon>
        <taxon>Spermatophyta</taxon>
        <taxon>Magnoliopsida</taxon>
        <taxon>eudicotyledons</taxon>
        <taxon>Gunneridae</taxon>
        <taxon>Pentapetalae</taxon>
        <taxon>rosids</taxon>
        <taxon>malvids</taxon>
        <taxon>Brassicales</taxon>
        <taxon>Brassicaceae</taxon>
        <taxon>Brassiceae</taxon>
        <taxon>Brassica</taxon>
    </lineage>
</organism>
<dbReference type="GO" id="GO:0005634">
    <property type="term" value="C:nucleus"/>
    <property type="evidence" value="ECO:0007669"/>
    <property type="project" value="TreeGrafter"/>
</dbReference>
<feature type="compositionally biased region" description="Low complexity" evidence="5">
    <location>
        <begin position="43"/>
        <end position="60"/>
    </location>
</feature>
<comment type="caution">
    <text evidence="7">The sequence shown here is derived from an EMBL/GenBank/DDBJ whole genome shotgun (WGS) entry which is preliminary data.</text>
</comment>
<dbReference type="OrthoDB" id="261960at2759"/>
<feature type="region of interest" description="Disordered" evidence="5">
    <location>
        <begin position="1"/>
        <end position="93"/>
    </location>
</feature>
<protein>
    <recommendedName>
        <fullName evidence="6">RanBP2-type domain-containing protein</fullName>
    </recommendedName>
</protein>
<feature type="compositionally biased region" description="Low complexity" evidence="5">
    <location>
        <begin position="1"/>
        <end position="24"/>
    </location>
</feature>
<evidence type="ECO:0000256" key="5">
    <source>
        <dbReference type="SAM" id="MobiDB-lite"/>
    </source>
</evidence>
<dbReference type="PROSITE" id="PS50199">
    <property type="entry name" value="ZF_RANBP2_2"/>
    <property type="match status" value="1"/>
</dbReference>
<evidence type="ECO:0000256" key="2">
    <source>
        <dbReference type="ARBA" id="ARBA00022771"/>
    </source>
</evidence>
<dbReference type="Proteomes" id="UP000886595">
    <property type="component" value="Unassembled WGS sequence"/>
</dbReference>
<dbReference type="EMBL" id="JAAMPC010000010">
    <property type="protein sequence ID" value="KAG2287930.1"/>
    <property type="molecule type" value="Genomic_DNA"/>
</dbReference>
<proteinExistence type="predicted"/>
<dbReference type="PANTHER" id="PTHR46622:SF3">
    <property type="entry name" value="ZINC ION BINDING PROTEIN"/>
    <property type="match status" value="1"/>
</dbReference>
<dbReference type="PROSITE" id="PS01358">
    <property type="entry name" value="ZF_RANBP2_1"/>
    <property type="match status" value="1"/>
</dbReference>
<keyword evidence="1" id="KW-0479">Metal-binding</keyword>
<keyword evidence="8" id="KW-1185">Reference proteome</keyword>
<dbReference type="GO" id="GO:0008237">
    <property type="term" value="F:metallopeptidase activity"/>
    <property type="evidence" value="ECO:0007669"/>
    <property type="project" value="TreeGrafter"/>
</dbReference>
<keyword evidence="3" id="KW-0862">Zinc</keyword>
<dbReference type="GO" id="GO:0008270">
    <property type="term" value="F:zinc ion binding"/>
    <property type="evidence" value="ECO:0007669"/>
    <property type="project" value="UniProtKB-KW"/>
</dbReference>
<dbReference type="AlphaFoldDB" id="A0A8X7RGT4"/>
<feature type="domain" description="RanBP2-type" evidence="6">
    <location>
        <begin position="117"/>
        <end position="146"/>
    </location>
</feature>
<dbReference type="InterPro" id="IPR036443">
    <property type="entry name" value="Znf_RanBP2_sf"/>
</dbReference>
<reference evidence="7 8" key="1">
    <citation type="submission" date="2020-02" db="EMBL/GenBank/DDBJ databases">
        <authorList>
            <person name="Ma Q."/>
            <person name="Huang Y."/>
            <person name="Song X."/>
            <person name="Pei D."/>
        </authorList>
    </citation>
    <scope>NUCLEOTIDE SEQUENCE [LARGE SCALE GENOMIC DNA]</scope>
    <source>
        <strain evidence="7">Sxm20200214</strain>
        <tissue evidence="7">Leaf</tissue>
    </source>
</reference>
<feature type="compositionally biased region" description="Low complexity" evidence="5">
    <location>
        <begin position="67"/>
        <end position="81"/>
    </location>
</feature>
<evidence type="ECO:0000256" key="1">
    <source>
        <dbReference type="ARBA" id="ARBA00022723"/>
    </source>
</evidence>
<evidence type="ECO:0000313" key="7">
    <source>
        <dbReference type="EMBL" id="KAG2287930.1"/>
    </source>
</evidence>
<evidence type="ECO:0000313" key="8">
    <source>
        <dbReference type="Proteomes" id="UP000886595"/>
    </source>
</evidence>
<evidence type="ECO:0000256" key="3">
    <source>
        <dbReference type="ARBA" id="ARBA00022833"/>
    </source>
</evidence>
<evidence type="ECO:0000259" key="6">
    <source>
        <dbReference type="PROSITE" id="PS50199"/>
    </source>
</evidence>
<name>A0A8X7RGT4_BRACI</name>
<dbReference type="PANTHER" id="PTHR46622">
    <property type="entry name" value="DNA-DEPENDENT METALLOPROTEASE WSS1"/>
    <property type="match status" value="1"/>
</dbReference>
<keyword evidence="2 4" id="KW-0863">Zinc-finger</keyword>
<gene>
    <name evidence="7" type="ORF">Bca52824_047534</name>
</gene>
<dbReference type="SUPFAM" id="SSF90209">
    <property type="entry name" value="Ran binding protein zinc finger-like"/>
    <property type="match status" value="1"/>
</dbReference>
<dbReference type="InterPro" id="IPR001876">
    <property type="entry name" value="Znf_RanBP2"/>
</dbReference>
<accession>A0A8X7RGT4</accession>
<dbReference type="GO" id="GO:0006281">
    <property type="term" value="P:DNA repair"/>
    <property type="evidence" value="ECO:0007669"/>
    <property type="project" value="TreeGrafter"/>
</dbReference>
<sequence>MSAIPAPVVPTAPATPSLPLPQSQEAPQPITRPETRPETSTSQPDTTSQNTNPTQPQLSPLQPPLPTSETNLNTQTNQPQNIDPMRTRAKNQITKPNLLAPVCELCSAANPKEREMRHKVWSCKFCTLENEMKLEKCKACGQWRYSYGQPFSTCAPNIGT</sequence>